<dbReference type="PANTHER" id="PTHR21525">
    <property type="entry name" value="MOTILE SPERM PROTEIN"/>
    <property type="match status" value="1"/>
</dbReference>
<evidence type="ECO:0000313" key="3">
    <source>
        <dbReference type="Proteomes" id="UP001328107"/>
    </source>
</evidence>
<comment type="caution">
    <text evidence="2">The sequence shown here is derived from an EMBL/GenBank/DDBJ whole genome shotgun (WGS) entry which is preliminary data.</text>
</comment>
<name>A0AAN5D6B2_9BILA</name>
<reference evidence="3" key="1">
    <citation type="submission" date="2022-10" db="EMBL/GenBank/DDBJ databases">
        <title>Genome assembly of Pristionchus species.</title>
        <authorList>
            <person name="Yoshida K."/>
            <person name="Sommer R.J."/>
        </authorList>
    </citation>
    <scope>NUCLEOTIDE SEQUENCE [LARGE SCALE GENOMIC DNA]</scope>
    <source>
        <strain evidence="3">RS5460</strain>
    </source>
</reference>
<evidence type="ECO:0000256" key="1">
    <source>
        <dbReference type="SAM" id="Phobius"/>
    </source>
</evidence>
<accession>A0AAN5D6B2</accession>
<dbReference type="AlphaFoldDB" id="A0AAN5D6B2"/>
<keyword evidence="3" id="KW-1185">Reference proteome</keyword>
<dbReference type="Proteomes" id="UP001328107">
    <property type="component" value="Unassembled WGS sequence"/>
</dbReference>
<protein>
    <submittedName>
        <fullName evidence="2">Uncharacterized protein</fullName>
    </submittedName>
</protein>
<dbReference type="PANTHER" id="PTHR21525:SF9">
    <property type="entry name" value="CHANNEL_COLICIN DOMAIN-CONTAINING PROTEIN"/>
    <property type="match status" value="1"/>
</dbReference>
<keyword evidence="1" id="KW-0812">Transmembrane</keyword>
<feature type="transmembrane region" description="Helical" evidence="1">
    <location>
        <begin position="195"/>
        <end position="221"/>
    </location>
</feature>
<proteinExistence type="predicted"/>
<keyword evidence="1" id="KW-1133">Transmembrane helix</keyword>
<evidence type="ECO:0000313" key="2">
    <source>
        <dbReference type="EMBL" id="GMR57666.1"/>
    </source>
</evidence>
<organism evidence="2 3">
    <name type="scientific">Pristionchus mayeri</name>
    <dbReference type="NCBI Taxonomy" id="1317129"/>
    <lineage>
        <taxon>Eukaryota</taxon>
        <taxon>Metazoa</taxon>
        <taxon>Ecdysozoa</taxon>
        <taxon>Nematoda</taxon>
        <taxon>Chromadorea</taxon>
        <taxon>Rhabditida</taxon>
        <taxon>Rhabditina</taxon>
        <taxon>Diplogasteromorpha</taxon>
        <taxon>Diplogasteroidea</taxon>
        <taxon>Neodiplogasteridae</taxon>
        <taxon>Pristionchus</taxon>
    </lineage>
</organism>
<keyword evidence="1" id="KW-0472">Membrane</keyword>
<sequence>MAETAKAWASYAASGVSSAFFASQDAVTNHDYARDTRVVGETIGSWTGAAVSGVGSAARAVKNAVWSGEDHVEESRNATTAVAVGTKNAMGVFKQLNTFGKPNIYSHVSGGTFGWRQINEAGKKAIFKPTSYNQFFTGLSNASFAGAVIFDAYEIGLAAKKGYDEDSYSETALKSASVAGSWAGAIPAASIGSSVFSFVPVVGTLVGGIAGGVLGAVYGSYGGEMAARKLLPVDEEHKERQLTEPIPTFVSKI</sequence>
<dbReference type="EMBL" id="BTRK01000006">
    <property type="protein sequence ID" value="GMR57666.1"/>
    <property type="molecule type" value="Genomic_DNA"/>
</dbReference>
<gene>
    <name evidence="2" type="ORF">PMAYCL1PPCAC_27861</name>
</gene>